<sequence length="215" mass="22153">MYTTSILTLLALTSSIIAAPLPPSHPSSLASDLDLRSSDNGIFSASENAGVSILERDDSGPNFLQDAKSGLNANGNGNSNTTGDGNTENRLGNGNSGNGIGNGNSNQGTQVSNSNNSNANSTTIGSGNSIFSISKKVRRHSGAADAAFDQSPTESHKNPPKLPSKVGPSPSPKPEPLVSTTSDFEADPEKQKQKRQLSLSELGNAIAQEVTSHIP</sequence>
<evidence type="ECO:0000256" key="1">
    <source>
        <dbReference type="SAM" id="MobiDB-lite"/>
    </source>
</evidence>
<dbReference type="AlphaFoldDB" id="A0A8A3NUU8"/>
<reference evidence="3" key="1">
    <citation type="submission" date="2020-10" db="EMBL/GenBank/DDBJ databases">
        <title>Genome Sequence of Monilinia vaccinii-corymbosi Sheds Light on Mummy Berry Disease Infection of Blueberry and Mating Type.</title>
        <authorList>
            <person name="Yow A.G."/>
            <person name="Zhang Y."/>
            <person name="Bansal K."/>
            <person name="Eacker S.M."/>
            <person name="Sullivan S."/>
            <person name="Liachko I."/>
            <person name="Cubeta M.A."/>
            <person name="Rollins J.A."/>
            <person name="Ashrafi H."/>
        </authorList>
    </citation>
    <scope>NUCLEOTIDE SEQUENCE</scope>
    <source>
        <strain evidence="3">RL-1</strain>
    </source>
</reference>
<accession>A0A8A3NUU8</accession>
<feature type="signal peptide" evidence="2">
    <location>
        <begin position="1"/>
        <end position="18"/>
    </location>
</feature>
<feature type="compositionally biased region" description="Low complexity" evidence="1">
    <location>
        <begin position="70"/>
        <end position="93"/>
    </location>
</feature>
<evidence type="ECO:0000256" key="2">
    <source>
        <dbReference type="SAM" id="SignalP"/>
    </source>
</evidence>
<dbReference type="EMBL" id="CP063405">
    <property type="protein sequence ID" value="QSZ29475.1"/>
    <property type="molecule type" value="Genomic_DNA"/>
</dbReference>
<dbReference type="Proteomes" id="UP000672032">
    <property type="component" value="Chromosome 1"/>
</dbReference>
<keyword evidence="2" id="KW-0732">Signal</keyword>
<evidence type="ECO:0000313" key="3">
    <source>
        <dbReference type="EMBL" id="QSZ29475.1"/>
    </source>
</evidence>
<organism evidence="3 4">
    <name type="scientific">Monilinia vaccinii-corymbosi</name>
    <dbReference type="NCBI Taxonomy" id="61207"/>
    <lineage>
        <taxon>Eukaryota</taxon>
        <taxon>Fungi</taxon>
        <taxon>Dikarya</taxon>
        <taxon>Ascomycota</taxon>
        <taxon>Pezizomycotina</taxon>
        <taxon>Leotiomycetes</taxon>
        <taxon>Helotiales</taxon>
        <taxon>Sclerotiniaceae</taxon>
        <taxon>Monilinia</taxon>
    </lineage>
</organism>
<protein>
    <submittedName>
        <fullName evidence="3">Uncharacterized protein</fullName>
    </submittedName>
</protein>
<gene>
    <name evidence="3" type="ORF">DSL72_003989</name>
</gene>
<feature type="chain" id="PRO_5032560688" evidence="2">
    <location>
        <begin position="19"/>
        <end position="215"/>
    </location>
</feature>
<feature type="compositionally biased region" description="Low complexity" evidence="1">
    <location>
        <begin position="112"/>
        <end position="129"/>
    </location>
</feature>
<name>A0A8A3NUU8_9HELO</name>
<proteinExistence type="predicted"/>
<feature type="region of interest" description="Disordered" evidence="1">
    <location>
        <begin position="53"/>
        <end position="197"/>
    </location>
</feature>
<keyword evidence="4" id="KW-1185">Reference proteome</keyword>
<evidence type="ECO:0000313" key="4">
    <source>
        <dbReference type="Proteomes" id="UP000672032"/>
    </source>
</evidence>